<reference evidence="1" key="1">
    <citation type="submission" date="2024-06" db="EMBL/GenBank/DDBJ databases">
        <authorList>
            <person name="Coelho C."/>
            <person name="Bento M."/>
            <person name="Garcia E."/>
            <person name="Camelo A."/>
            <person name="Brandao I."/>
            <person name="Espirito Santo C."/>
            <person name="Trovao J."/>
            <person name="Verissimo A."/>
            <person name="Costa J."/>
            <person name="Tiago I."/>
        </authorList>
    </citation>
    <scope>NUCLEOTIDE SEQUENCE</scope>
    <source>
        <strain evidence="1">KWT182</strain>
    </source>
</reference>
<gene>
    <name evidence="1" type="ORF">ABK905_10415</name>
</gene>
<dbReference type="EMBL" id="CP157947">
    <property type="protein sequence ID" value="XBS71310.1"/>
    <property type="molecule type" value="Genomic_DNA"/>
</dbReference>
<dbReference type="AlphaFoldDB" id="A0AAU7QDZ4"/>
<evidence type="ECO:0000313" key="1">
    <source>
        <dbReference type="EMBL" id="XBS71310.1"/>
    </source>
</evidence>
<protein>
    <submittedName>
        <fullName evidence="1">Uncharacterized protein</fullName>
    </submittedName>
</protein>
<proteinExistence type="predicted"/>
<sequence length="43" mass="5016">MSENECSSILTIPDITGVRQIMAKHYSFIERSWLLFIVLPVNY</sequence>
<organism evidence="1">
    <name type="scientific">Acerihabitans sp. KWT182</name>
    <dbReference type="NCBI Taxonomy" id="3157919"/>
    <lineage>
        <taxon>Bacteria</taxon>
        <taxon>Pseudomonadati</taxon>
        <taxon>Pseudomonadota</taxon>
        <taxon>Gammaproteobacteria</taxon>
        <taxon>Enterobacterales</taxon>
        <taxon>Pectobacteriaceae</taxon>
        <taxon>Acerihabitans</taxon>
    </lineage>
</organism>
<name>A0AAU7QDZ4_9GAMM</name>
<accession>A0AAU7QDZ4</accession>